<dbReference type="Proteomes" id="UP000030302">
    <property type="component" value="Plasmid unnamed"/>
</dbReference>
<name>A0A0A1FMN9_9BURK</name>
<sequence>MSLLNNIPDCADEEQVKKIIRRAGLEYSDLLHYAISSASMFYCGMLRNRYLSPDWRAHNAAYGYQLNDLARRIRPDLNNPNARTCMEITKIVTDQFEELFGTKSQEMELKEVTDGVTLLPENRA</sequence>
<evidence type="ECO:0000313" key="1">
    <source>
        <dbReference type="EMBL" id="AIY44217.1"/>
    </source>
</evidence>
<dbReference type="AlphaFoldDB" id="A0A0A1FMN9"/>
<dbReference type="RefSeq" id="WP_040126135.1">
    <property type="nucleotide sequence ID" value="NZ_CP009963.1"/>
</dbReference>
<protein>
    <submittedName>
        <fullName evidence="1">Uncharacterized protein</fullName>
    </submittedName>
</protein>
<organism evidence="1 2">
    <name type="scientific">Collimonas arenae</name>
    <dbReference type="NCBI Taxonomy" id="279058"/>
    <lineage>
        <taxon>Bacteria</taxon>
        <taxon>Pseudomonadati</taxon>
        <taxon>Pseudomonadota</taxon>
        <taxon>Betaproteobacteria</taxon>
        <taxon>Burkholderiales</taxon>
        <taxon>Oxalobacteraceae</taxon>
        <taxon>Collimonas</taxon>
    </lineage>
</organism>
<dbReference type="KEGG" id="care:LT85_p038"/>
<proteinExistence type="predicted"/>
<accession>A0A0A1FMN9</accession>
<keyword evidence="1" id="KW-0614">Plasmid</keyword>
<gene>
    <name evidence="1" type="ORF">LT85_p038</name>
</gene>
<dbReference type="EMBL" id="CP009963">
    <property type="protein sequence ID" value="AIY44217.1"/>
    <property type="molecule type" value="Genomic_DNA"/>
</dbReference>
<reference evidence="2" key="1">
    <citation type="journal article" date="2014" name="Soil Biol. Biochem.">
        <title>Structure and function of bacterial communities in ageing soils: Insights from the Mendocino ecological staircase.</title>
        <authorList>
            <person name="Uroz S."/>
            <person name="Tech J.J."/>
            <person name="Sawaya N.A."/>
            <person name="Frey-Klett P."/>
            <person name="Leveau J.H.J."/>
        </authorList>
    </citation>
    <scope>NUCLEOTIDE SEQUENCE [LARGE SCALE GENOMIC DNA]</scope>
    <source>
        <strain evidence="2">Cal35</strain>
        <plasmid evidence="2">unnamed</plasmid>
    </source>
</reference>
<keyword evidence="2" id="KW-1185">Reference proteome</keyword>
<dbReference type="HOGENOM" id="CLU_2000002_0_0_4"/>
<evidence type="ECO:0000313" key="2">
    <source>
        <dbReference type="Proteomes" id="UP000030302"/>
    </source>
</evidence>
<geneLocation type="plasmid" evidence="1 2">
    <name>unnamed</name>
</geneLocation>